<dbReference type="PROSITE" id="PS00194">
    <property type="entry name" value="THIOREDOXIN_1"/>
    <property type="match status" value="1"/>
</dbReference>
<accession>A0A024GC33</accession>
<dbReference type="PANTHER" id="PTHR46115">
    <property type="entry name" value="THIOREDOXIN-LIKE PROTEIN 1"/>
    <property type="match status" value="1"/>
</dbReference>
<protein>
    <recommendedName>
        <fullName evidence="2">Thioredoxin domain-containing protein</fullName>
    </recommendedName>
</protein>
<keyword evidence="4" id="KW-1185">Reference proteome</keyword>
<evidence type="ECO:0000259" key="2">
    <source>
        <dbReference type="Pfam" id="PF00085"/>
    </source>
</evidence>
<dbReference type="OrthoDB" id="10263751at2759"/>
<dbReference type="InterPro" id="IPR013766">
    <property type="entry name" value="Thioredoxin_domain"/>
</dbReference>
<evidence type="ECO:0000256" key="1">
    <source>
        <dbReference type="ARBA" id="ARBA00023157"/>
    </source>
</evidence>
<proteinExistence type="predicted"/>
<name>A0A024GC33_9STRA</name>
<sequence length="121" mass="13919">MMEVSQSVKDADHWNQILAISEQKLVVVDLHKSWCGPCKIMEPTYKRLIAEIENAQERLLFVSLDQSMLLIETENTPSCKPRFLLFRERKPIVEIAGANAPKLEFLVRQHCPSLKSNDEDP</sequence>
<organism evidence="3 4">
    <name type="scientific">Albugo candida</name>
    <dbReference type="NCBI Taxonomy" id="65357"/>
    <lineage>
        <taxon>Eukaryota</taxon>
        <taxon>Sar</taxon>
        <taxon>Stramenopiles</taxon>
        <taxon>Oomycota</taxon>
        <taxon>Peronosporomycetes</taxon>
        <taxon>Albuginales</taxon>
        <taxon>Albuginaceae</taxon>
        <taxon>Albugo</taxon>
    </lineage>
</organism>
<dbReference type="Proteomes" id="UP000053237">
    <property type="component" value="Unassembled WGS sequence"/>
</dbReference>
<reference evidence="3 4" key="1">
    <citation type="submission" date="2012-05" db="EMBL/GenBank/DDBJ databases">
        <title>Recombination and specialization in a pathogen metapopulation.</title>
        <authorList>
            <person name="Gardiner A."/>
            <person name="Kemen E."/>
            <person name="Schultz-Larsen T."/>
            <person name="MacLean D."/>
            <person name="Van Oosterhout C."/>
            <person name="Jones J.D.G."/>
        </authorList>
    </citation>
    <scope>NUCLEOTIDE SEQUENCE [LARGE SCALE GENOMIC DNA]</scope>
    <source>
        <strain evidence="3 4">Ac Nc2</strain>
    </source>
</reference>
<dbReference type="SUPFAM" id="SSF52833">
    <property type="entry name" value="Thioredoxin-like"/>
    <property type="match status" value="1"/>
</dbReference>
<dbReference type="AlphaFoldDB" id="A0A024GC33"/>
<dbReference type="STRING" id="65357.A0A024GC33"/>
<dbReference type="InterPro" id="IPR036249">
    <property type="entry name" value="Thioredoxin-like_sf"/>
</dbReference>
<dbReference type="EMBL" id="CAIX01000068">
    <property type="protein sequence ID" value="CCI44324.1"/>
    <property type="molecule type" value="Genomic_DNA"/>
</dbReference>
<comment type="caution">
    <text evidence="3">The sequence shown here is derived from an EMBL/GenBank/DDBJ whole genome shotgun (WGS) entry which is preliminary data.</text>
</comment>
<evidence type="ECO:0000313" key="4">
    <source>
        <dbReference type="Proteomes" id="UP000053237"/>
    </source>
</evidence>
<dbReference type="Pfam" id="PF00085">
    <property type="entry name" value="Thioredoxin"/>
    <property type="match status" value="1"/>
</dbReference>
<evidence type="ECO:0000313" key="3">
    <source>
        <dbReference type="EMBL" id="CCI44324.1"/>
    </source>
</evidence>
<dbReference type="InterPro" id="IPR017937">
    <property type="entry name" value="Thioredoxin_CS"/>
</dbReference>
<dbReference type="Gene3D" id="3.40.30.10">
    <property type="entry name" value="Glutaredoxin"/>
    <property type="match status" value="1"/>
</dbReference>
<gene>
    <name evidence="3" type="ORF">BN9_051330</name>
</gene>
<dbReference type="InParanoid" id="A0A024GC33"/>
<keyword evidence="1" id="KW-1015">Disulfide bond</keyword>
<feature type="domain" description="Thioredoxin" evidence="2">
    <location>
        <begin position="10"/>
        <end position="100"/>
    </location>
</feature>